<dbReference type="CDD" id="cd01127">
    <property type="entry name" value="TrwB_TraG_TraD_VirD4"/>
    <property type="match status" value="1"/>
</dbReference>
<evidence type="ECO:0000313" key="3">
    <source>
        <dbReference type="Proteomes" id="UP000034160"/>
    </source>
</evidence>
<dbReference type="Pfam" id="PF01935">
    <property type="entry name" value="DUF87"/>
    <property type="match status" value="1"/>
</dbReference>
<evidence type="ECO:0000259" key="1">
    <source>
        <dbReference type="Pfam" id="PF01935"/>
    </source>
</evidence>
<dbReference type="EMBL" id="LCCN01000003">
    <property type="protein sequence ID" value="KKS33008.1"/>
    <property type="molecule type" value="Genomic_DNA"/>
</dbReference>
<proteinExistence type="predicted"/>
<dbReference type="AlphaFoldDB" id="A0A0G1B638"/>
<name>A0A0G1B638_9BACT</name>
<accession>A0A0G1B638</accession>
<gene>
    <name evidence="2" type="ORF">UU93_C0003G0016</name>
</gene>
<dbReference type="PATRIC" id="fig|1618356.3.peg.206"/>
<evidence type="ECO:0000313" key="2">
    <source>
        <dbReference type="EMBL" id="KKS33008.1"/>
    </source>
</evidence>
<dbReference type="PANTHER" id="PTHR30121:SF11">
    <property type="entry name" value="AAA+ ATPASE DOMAIN-CONTAINING PROTEIN"/>
    <property type="match status" value="1"/>
</dbReference>
<feature type="domain" description="Helicase HerA central" evidence="1">
    <location>
        <begin position="319"/>
        <end position="413"/>
    </location>
</feature>
<reference evidence="2 3" key="1">
    <citation type="journal article" date="2015" name="Nature">
        <title>rRNA introns, odd ribosomes, and small enigmatic genomes across a large radiation of phyla.</title>
        <authorList>
            <person name="Brown C.T."/>
            <person name="Hug L.A."/>
            <person name="Thomas B.C."/>
            <person name="Sharon I."/>
            <person name="Castelle C.J."/>
            <person name="Singh A."/>
            <person name="Wilkins M.J."/>
            <person name="Williams K.H."/>
            <person name="Banfield J.F."/>
        </authorList>
    </citation>
    <scope>NUCLEOTIDE SEQUENCE [LARGE SCALE GENOMIC DNA]</scope>
</reference>
<dbReference type="STRING" id="1618356.UU93_C0003G0016"/>
<dbReference type="Gene3D" id="3.40.50.300">
    <property type="entry name" value="P-loop containing nucleotide triphosphate hydrolases"/>
    <property type="match status" value="2"/>
</dbReference>
<dbReference type="SUPFAM" id="SSF52540">
    <property type="entry name" value="P-loop containing nucleoside triphosphate hydrolases"/>
    <property type="match status" value="1"/>
</dbReference>
<organism evidence="2 3">
    <name type="scientific">Candidatus Amesbacteria bacterium GW2011_GWA2_42_12</name>
    <dbReference type="NCBI Taxonomy" id="1618356"/>
    <lineage>
        <taxon>Bacteria</taxon>
        <taxon>Candidatus Amesiibacteriota</taxon>
    </lineage>
</organism>
<comment type="caution">
    <text evidence="2">The sequence shown here is derived from an EMBL/GenBank/DDBJ whole genome shotgun (WGS) entry which is preliminary data.</text>
</comment>
<dbReference type="InterPro" id="IPR051162">
    <property type="entry name" value="T4SS_component"/>
</dbReference>
<dbReference type="InterPro" id="IPR027417">
    <property type="entry name" value="P-loop_NTPase"/>
</dbReference>
<protein>
    <recommendedName>
        <fullName evidence="1">Helicase HerA central domain-containing protein</fullName>
    </recommendedName>
</protein>
<dbReference type="PANTHER" id="PTHR30121">
    <property type="entry name" value="UNCHARACTERIZED PROTEIN YJGR-RELATED"/>
    <property type="match status" value="1"/>
</dbReference>
<dbReference type="Proteomes" id="UP000034160">
    <property type="component" value="Unassembled WGS sequence"/>
</dbReference>
<sequence>MPVLSLRVPKTSENSPEQTAQLLASLAKATFKPTLLQKALGKTHINISLEVHAQSGLVSFILNVPEHLVQFAKSQLVATYPDIDILESDDPLTSWPAVLPKKQTLLIKQTAAGFFPLRDYADYREVDPMLPLLGVLSKASPEDKVLAQFILSPVNKRVLSRANAYITPSFETAPDGRPLRELPAEEKQIIKDKLSYPLVSVSIRFASTNPALLADLVSSISILNRPDGNSLVPLKRHLLSKNHYAAILSRRFIHPVCTLNVMELASLWHLPGAQTKIPNISWSSPIAHIDPPLELPIFSKESPNHQDLNLFATADFHNQEVKFGLKTTDRLRHMYIIGKTGTGKSTLLENLAVDDFKQGRGVAFLDPHGDSSQNLLNYIPKSRINDTIYFDPSDREHPISINILETTSPDQVELVVSGIISIFQKLYGKFWGPRMQYILRNALLTLVEIPGSTLPDVVKILSDPDFRASLYPKITNKSLLSFWKKEFDTLEDDVRLQYTYPILNKIGQFVNSPLIQPIIASPHSSIDVGEIMNSGKIFIANLSQGRLGQDNAALLGAMLITKFELAALSRIDTPEDARPNFFLYVDEFQNFATESFAKILSEARKFHLGLILANQYIAQIPESLQKAIFGNIGTMVSFAIGSEDAFALSHEFSPVFTQESLTNLDKYQIAIKMTIDGKLSEPFSAHTLPPFVSKNTRRETVLQQSRRQFSSK</sequence>
<dbReference type="InterPro" id="IPR002789">
    <property type="entry name" value="HerA_central"/>
</dbReference>